<accession>A0A3M6XCY0</accession>
<comment type="caution">
    <text evidence="2">The sequence shown here is derived from an EMBL/GenBank/DDBJ whole genome shotgun (WGS) entry which is preliminary data.</text>
</comment>
<dbReference type="OrthoDB" id="194468at2759"/>
<gene>
    <name evidence="2" type="ORF">D0869_01531</name>
</gene>
<dbReference type="CDD" id="cd01299">
    <property type="entry name" value="Met_dep_hydrolase_A"/>
    <property type="match status" value="1"/>
</dbReference>
<proteinExistence type="predicted"/>
<dbReference type="InterPro" id="IPR011059">
    <property type="entry name" value="Metal-dep_hydrolase_composite"/>
</dbReference>
<dbReference type="SUPFAM" id="SSF51338">
    <property type="entry name" value="Composite domain of metallo-dependent hydrolases"/>
    <property type="match status" value="2"/>
</dbReference>
<evidence type="ECO:0000313" key="2">
    <source>
        <dbReference type="EMBL" id="RMX88569.1"/>
    </source>
</evidence>
<sequence length="494" mass="52439">MQYARPILGSFPNLAVSRPDHQGKRIMRGNAFHVDAQKDRPPSILLHRGLSATTASPTSGNTNQDSTRFIVTSDLLIPGKGDPIPNGCIIVQDNQILQVGRTDDLSQTTAAFSQLSRTHVKVLMPGLWDCHVHLTGMHTVTGSAFISSQQNMALTGARLAKDAQLLLDAGFTTVREMAGYGIQLASAIEEGSAVGPTIYSSNSIISPTGGHADLHTMPKSWFEDACNHGLPMRTCDGVPECLKAVREQLRAGAKVIKICGSGGVGSERDNPVDQQFSADEMKVMVEEATRAQRLVGAHCHGKAGIMAALHAGVKTIEHGSYLDAEAAQLMKEKDAVLVATRLIVENGLTLGEALLSPAGYAKLLAVAENQWRAMQLAIRTGVTCAIGTDTCGTVPGSTLIRQGLNGKELCYHVQAGMTPLQAIEAATANGPLTLGPQAPKSGQLREGYEADFIGLDADPLRDIGVLSGPDHVSHVWKQGRCRKSPGRPVSCLDT</sequence>
<dbReference type="PANTHER" id="PTHR43135">
    <property type="entry name" value="ALPHA-D-RIBOSE 1-METHYLPHOSPHONATE 5-TRIPHOSPHATE DIPHOSPHATASE"/>
    <property type="match status" value="1"/>
</dbReference>
<dbReference type="SUPFAM" id="SSF51556">
    <property type="entry name" value="Metallo-dependent hydrolases"/>
    <property type="match status" value="1"/>
</dbReference>
<dbReference type="EMBL" id="QWIJ01000065">
    <property type="protein sequence ID" value="RMX88569.1"/>
    <property type="molecule type" value="Genomic_DNA"/>
</dbReference>
<dbReference type="AlphaFoldDB" id="A0A3M6XCY0"/>
<dbReference type="InterPro" id="IPR051781">
    <property type="entry name" value="Metallo-dep_Hydrolase"/>
</dbReference>
<protein>
    <recommendedName>
        <fullName evidence="1">Amidohydrolase-related domain-containing protein</fullName>
    </recommendedName>
</protein>
<dbReference type="Gene3D" id="3.20.20.140">
    <property type="entry name" value="Metal-dependent hydrolases"/>
    <property type="match status" value="1"/>
</dbReference>
<reference evidence="2 3" key="1">
    <citation type="journal article" date="2018" name="BMC Genomics">
        <title>Genomic evidence for intraspecific hybridization in a clonal and extremely halotolerant yeast.</title>
        <authorList>
            <person name="Gostincar C."/>
            <person name="Stajich J.E."/>
            <person name="Zupancic J."/>
            <person name="Zalar P."/>
            <person name="Gunde-Cimerman N."/>
        </authorList>
    </citation>
    <scope>NUCLEOTIDE SEQUENCE [LARGE SCALE GENOMIC DNA]</scope>
    <source>
        <strain evidence="2 3">EXF-6656</strain>
    </source>
</reference>
<name>A0A3M6XCY0_HORWE</name>
<dbReference type="Proteomes" id="UP000281245">
    <property type="component" value="Unassembled WGS sequence"/>
</dbReference>
<dbReference type="Pfam" id="PF01979">
    <property type="entry name" value="Amidohydro_1"/>
    <property type="match status" value="1"/>
</dbReference>
<evidence type="ECO:0000313" key="3">
    <source>
        <dbReference type="Proteomes" id="UP000281245"/>
    </source>
</evidence>
<dbReference type="Gene3D" id="2.30.40.10">
    <property type="entry name" value="Urease, subunit C, domain 1"/>
    <property type="match status" value="1"/>
</dbReference>
<dbReference type="GO" id="GO:0016810">
    <property type="term" value="F:hydrolase activity, acting on carbon-nitrogen (but not peptide) bonds"/>
    <property type="evidence" value="ECO:0007669"/>
    <property type="project" value="InterPro"/>
</dbReference>
<dbReference type="InterPro" id="IPR006680">
    <property type="entry name" value="Amidohydro-rel"/>
</dbReference>
<dbReference type="PANTHER" id="PTHR43135:SF3">
    <property type="entry name" value="ALPHA-D-RIBOSE 1-METHYLPHOSPHONATE 5-TRIPHOSPHATE DIPHOSPHATASE"/>
    <property type="match status" value="1"/>
</dbReference>
<dbReference type="VEuPathDB" id="FungiDB:BTJ68_09529"/>
<dbReference type="InterPro" id="IPR032466">
    <property type="entry name" value="Metal_Hydrolase"/>
</dbReference>
<organism evidence="2 3">
    <name type="scientific">Hortaea werneckii</name>
    <name type="common">Black yeast</name>
    <name type="synonym">Cladosporium werneckii</name>
    <dbReference type="NCBI Taxonomy" id="91943"/>
    <lineage>
        <taxon>Eukaryota</taxon>
        <taxon>Fungi</taxon>
        <taxon>Dikarya</taxon>
        <taxon>Ascomycota</taxon>
        <taxon>Pezizomycotina</taxon>
        <taxon>Dothideomycetes</taxon>
        <taxon>Dothideomycetidae</taxon>
        <taxon>Mycosphaerellales</taxon>
        <taxon>Teratosphaeriaceae</taxon>
        <taxon>Hortaea</taxon>
    </lineage>
</organism>
<feature type="domain" description="Amidohydrolase-related" evidence="1">
    <location>
        <begin position="122"/>
        <end position="480"/>
    </location>
</feature>
<dbReference type="InterPro" id="IPR057744">
    <property type="entry name" value="OTAase-like"/>
</dbReference>
<evidence type="ECO:0000259" key="1">
    <source>
        <dbReference type="Pfam" id="PF01979"/>
    </source>
</evidence>